<sequence>MFQREKTNFVVSRADTCASLFFSSCITTGATEVAHVPEDCLASGRACRAGERNSTGEEPTSFKLSR</sequence>
<accession>A0A8T2PDV8</accession>
<name>A0A8T2PDV8_9TELE</name>
<dbReference type="AlphaFoldDB" id="A0A8T2PDV8"/>
<dbReference type="Proteomes" id="UP000824540">
    <property type="component" value="Unassembled WGS sequence"/>
</dbReference>
<organism evidence="1 2">
    <name type="scientific">Albula glossodonta</name>
    <name type="common">roundjaw bonefish</name>
    <dbReference type="NCBI Taxonomy" id="121402"/>
    <lineage>
        <taxon>Eukaryota</taxon>
        <taxon>Metazoa</taxon>
        <taxon>Chordata</taxon>
        <taxon>Craniata</taxon>
        <taxon>Vertebrata</taxon>
        <taxon>Euteleostomi</taxon>
        <taxon>Actinopterygii</taxon>
        <taxon>Neopterygii</taxon>
        <taxon>Teleostei</taxon>
        <taxon>Albuliformes</taxon>
        <taxon>Albulidae</taxon>
        <taxon>Albula</taxon>
    </lineage>
</organism>
<protein>
    <submittedName>
        <fullName evidence="1">Uncharacterized protein</fullName>
    </submittedName>
</protein>
<evidence type="ECO:0000313" key="1">
    <source>
        <dbReference type="EMBL" id="KAG9346927.1"/>
    </source>
</evidence>
<gene>
    <name evidence="1" type="ORF">JZ751_005854</name>
</gene>
<comment type="caution">
    <text evidence="1">The sequence shown here is derived from an EMBL/GenBank/DDBJ whole genome shotgun (WGS) entry which is preliminary data.</text>
</comment>
<evidence type="ECO:0000313" key="2">
    <source>
        <dbReference type="Proteomes" id="UP000824540"/>
    </source>
</evidence>
<dbReference type="EMBL" id="JAFBMS010000014">
    <property type="protein sequence ID" value="KAG9346927.1"/>
    <property type="molecule type" value="Genomic_DNA"/>
</dbReference>
<proteinExistence type="predicted"/>
<reference evidence="1" key="1">
    <citation type="thesis" date="2021" institute="BYU ScholarsArchive" country="Provo, UT, USA">
        <title>Applications of and Algorithms for Genome Assembly and Genomic Analyses with an Emphasis on Marine Teleosts.</title>
        <authorList>
            <person name="Pickett B.D."/>
        </authorList>
    </citation>
    <scope>NUCLEOTIDE SEQUENCE</scope>
    <source>
        <strain evidence="1">HI-2016</strain>
    </source>
</reference>
<keyword evidence="2" id="KW-1185">Reference proteome</keyword>